<dbReference type="PANTHER" id="PTHR22803">
    <property type="entry name" value="MANNOSE, PHOSPHOLIPASE, LECTIN RECEPTOR RELATED"/>
    <property type="match status" value="1"/>
</dbReference>
<feature type="domain" description="C-type lectin" evidence="4">
    <location>
        <begin position="179"/>
        <end position="293"/>
    </location>
</feature>
<evidence type="ECO:0000313" key="6">
    <source>
        <dbReference type="Proteomes" id="UP000517892"/>
    </source>
</evidence>
<evidence type="ECO:0000256" key="1">
    <source>
        <dbReference type="ARBA" id="ARBA00022734"/>
    </source>
</evidence>
<dbReference type="Pfam" id="PF00059">
    <property type="entry name" value="Lectin_C"/>
    <property type="match status" value="1"/>
</dbReference>
<dbReference type="SMART" id="SM00034">
    <property type="entry name" value="CLECT"/>
    <property type="match status" value="1"/>
</dbReference>
<keyword evidence="3" id="KW-1133">Transmembrane helix</keyword>
<comment type="caution">
    <text evidence="5">The sequence shown here is derived from an EMBL/GenBank/DDBJ whole genome shotgun (WGS) entry which is preliminary data.</text>
</comment>
<evidence type="ECO:0000256" key="3">
    <source>
        <dbReference type="SAM" id="Phobius"/>
    </source>
</evidence>
<dbReference type="AlphaFoldDB" id="A0A7K5ACZ3"/>
<dbReference type="InterPro" id="IPR016187">
    <property type="entry name" value="CTDL_fold"/>
</dbReference>
<organism evidence="5 6">
    <name type="scientific">Centropus unirufus</name>
    <dbReference type="NCBI Taxonomy" id="1118519"/>
    <lineage>
        <taxon>Eukaryota</taxon>
        <taxon>Metazoa</taxon>
        <taxon>Chordata</taxon>
        <taxon>Craniata</taxon>
        <taxon>Vertebrata</taxon>
        <taxon>Euteleostomi</taxon>
        <taxon>Archelosauria</taxon>
        <taxon>Archosauria</taxon>
        <taxon>Dinosauria</taxon>
        <taxon>Saurischia</taxon>
        <taxon>Theropoda</taxon>
        <taxon>Coelurosauria</taxon>
        <taxon>Aves</taxon>
        <taxon>Neognathae</taxon>
        <taxon>Neoaves</taxon>
        <taxon>Otidimorphae</taxon>
        <taxon>Cuculiformes</taxon>
        <taxon>Centropidae</taxon>
        <taxon>Centropus</taxon>
    </lineage>
</organism>
<dbReference type="CDD" id="cd03590">
    <property type="entry name" value="CLECT_DC-SIGN_like"/>
    <property type="match status" value="1"/>
</dbReference>
<dbReference type="InterPro" id="IPR016186">
    <property type="entry name" value="C-type_lectin-like/link_sf"/>
</dbReference>
<dbReference type="PROSITE" id="PS50041">
    <property type="entry name" value="C_TYPE_LECTIN_2"/>
    <property type="match status" value="1"/>
</dbReference>
<proteinExistence type="predicted"/>
<dbReference type="InterPro" id="IPR050111">
    <property type="entry name" value="C-type_lectin/snaclec_domain"/>
</dbReference>
<dbReference type="InterPro" id="IPR001304">
    <property type="entry name" value="C-type_lectin-like"/>
</dbReference>
<evidence type="ECO:0000313" key="5">
    <source>
        <dbReference type="EMBL" id="NWR81449.1"/>
    </source>
</evidence>
<keyword evidence="2" id="KW-1015">Disulfide bond</keyword>
<dbReference type="InterPro" id="IPR018378">
    <property type="entry name" value="C-type_lectin_CS"/>
</dbReference>
<feature type="transmembrane region" description="Helical" evidence="3">
    <location>
        <begin position="20"/>
        <end position="39"/>
    </location>
</feature>
<dbReference type="SUPFAM" id="SSF56436">
    <property type="entry name" value="C-type lectin-like"/>
    <property type="match status" value="1"/>
</dbReference>
<keyword evidence="3" id="KW-0812">Transmembrane</keyword>
<dbReference type="EMBL" id="VYZI01001629">
    <property type="protein sequence ID" value="NWR81449.1"/>
    <property type="molecule type" value="Genomic_DNA"/>
</dbReference>
<dbReference type="Gene3D" id="3.10.100.10">
    <property type="entry name" value="Mannose-Binding Protein A, subunit A"/>
    <property type="match status" value="1"/>
</dbReference>
<dbReference type="InterPro" id="IPR033989">
    <property type="entry name" value="CD209-like_CTLD"/>
</dbReference>
<keyword evidence="6" id="KW-1185">Reference proteome</keyword>
<dbReference type="Proteomes" id="UP000517892">
    <property type="component" value="Unassembled WGS sequence"/>
</dbReference>
<feature type="non-terminal residue" evidence="5">
    <location>
        <position position="296"/>
    </location>
</feature>
<name>A0A7K5ACZ3_9AVES</name>
<dbReference type="OrthoDB" id="2142683at2759"/>
<dbReference type="PROSITE" id="PS00615">
    <property type="entry name" value="C_TYPE_LECTIN_1"/>
    <property type="match status" value="1"/>
</dbReference>
<accession>A0A7K5ACZ3</accession>
<gene>
    <name evidence="5" type="primary">Clec4m</name>
    <name evidence="5" type="ORF">CENUNI_R13076</name>
</gene>
<dbReference type="GO" id="GO:0030246">
    <property type="term" value="F:carbohydrate binding"/>
    <property type="evidence" value="ECO:0007669"/>
    <property type="project" value="UniProtKB-KW"/>
</dbReference>
<sequence length="296" mass="33620">PSPATFSFRPLSPERAITSLYVLLALTFVLFMALTIVNLQRVSAAWEALEQTRTHSENIHTTAWHNLSEVHRALGCGEMGSKSESFLFPVSQEVENVWWNMTHCKAQCGEELSSRLSVLGERLILVTLDPVLQQLVEVKQEQSRMAALLNTALEETRNLSARLQEGIICRKCPKGWKELGTSCYFFSTTTKSWSSAKDYCASFNAHLVIIDNEEENRLLASHITDNRVFWLGFSDVDDEGNWQWVDRHSRSFLSWNSGEPNNAGHEGEDCAIIYSSGLWNDIRCSSNEAWICEHTW</sequence>
<protein>
    <submittedName>
        <fullName evidence="5">CLC4M protein</fullName>
    </submittedName>
</protein>
<keyword evidence="1" id="KW-0430">Lectin</keyword>
<reference evidence="5 6" key="1">
    <citation type="submission" date="2019-09" db="EMBL/GenBank/DDBJ databases">
        <title>Bird 10,000 Genomes (B10K) Project - Family phase.</title>
        <authorList>
            <person name="Zhang G."/>
        </authorList>
    </citation>
    <scope>NUCLEOTIDE SEQUENCE [LARGE SCALE GENOMIC DNA]</scope>
    <source>
        <strain evidence="5">B10K-DU-017-25</strain>
        <tissue evidence="5">Mixed tissue sample</tissue>
    </source>
</reference>
<evidence type="ECO:0000256" key="2">
    <source>
        <dbReference type="ARBA" id="ARBA00023157"/>
    </source>
</evidence>
<evidence type="ECO:0000259" key="4">
    <source>
        <dbReference type="PROSITE" id="PS50041"/>
    </source>
</evidence>
<feature type="non-terminal residue" evidence="5">
    <location>
        <position position="1"/>
    </location>
</feature>
<keyword evidence="3" id="KW-0472">Membrane</keyword>